<comment type="caution">
    <text evidence="1">The sequence shown here is derived from an EMBL/GenBank/DDBJ whole genome shotgun (WGS) entry which is preliminary data.</text>
</comment>
<reference evidence="1" key="1">
    <citation type="journal article" date="2014" name="Front. Microbiol.">
        <title>High frequency of phylogenetically diverse reductive dehalogenase-homologous genes in deep subseafloor sedimentary metagenomes.</title>
        <authorList>
            <person name="Kawai M."/>
            <person name="Futagami T."/>
            <person name="Toyoda A."/>
            <person name="Takaki Y."/>
            <person name="Nishi S."/>
            <person name="Hori S."/>
            <person name="Arai W."/>
            <person name="Tsubouchi T."/>
            <person name="Morono Y."/>
            <person name="Uchiyama I."/>
            <person name="Ito T."/>
            <person name="Fujiyama A."/>
            <person name="Inagaki F."/>
            <person name="Takami H."/>
        </authorList>
    </citation>
    <scope>NUCLEOTIDE SEQUENCE</scope>
    <source>
        <strain evidence="1">Expedition CK06-06</strain>
    </source>
</reference>
<organism evidence="1">
    <name type="scientific">marine sediment metagenome</name>
    <dbReference type="NCBI Taxonomy" id="412755"/>
    <lineage>
        <taxon>unclassified sequences</taxon>
        <taxon>metagenomes</taxon>
        <taxon>ecological metagenomes</taxon>
    </lineage>
</organism>
<proteinExistence type="predicted"/>
<name>X0ZIA6_9ZZZZ</name>
<feature type="non-terminal residue" evidence="1">
    <location>
        <position position="39"/>
    </location>
</feature>
<gene>
    <name evidence="1" type="ORF">S01H4_09639</name>
</gene>
<evidence type="ECO:0000313" key="1">
    <source>
        <dbReference type="EMBL" id="GAG57862.1"/>
    </source>
</evidence>
<protein>
    <submittedName>
        <fullName evidence="1">Uncharacterized protein</fullName>
    </submittedName>
</protein>
<sequence length="39" mass="4014">MIKISPLEIGLLMSVNIVPDFNSSAISGAPTTVSIIGNI</sequence>
<dbReference type="EMBL" id="BART01003526">
    <property type="protein sequence ID" value="GAG57862.1"/>
    <property type="molecule type" value="Genomic_DNA"/>
</dbReference>
<accession>X0ZIA6</accession>
<dbReference type="AlphaFoldDB" id="X0ZIA6"/>